<keyword evidence="2" id="KW-1185">Reference proteome</keyword>
<sequence length="143" mass="16214">MSSHVADNEAVVRRDVREVWHSSGDLDLIPDIVTDDFVYRNPLVDEPVHGPDDYRKLAATFRDAFSDIDMEISEMVAVNDKVVTRYTTRAVHDGEFMDIEPTHNSIEITGIIIDHLEDGKLTERYVNDDALGLFEQIGTIELP</sequence>
<dbReference type="Pfam" id="PF07366">
    <property type="entry name" value="SnoaL"/>
    <property type="match status" value="1"/>
</dbReference>
<name>A0ABD5YLS1_9EURY</name>
<dbReference type="EMBL" id="JBHTAX010000001">
    <property type="protein sequence ID" value="MFC7190304.1"/>
    <property type="molecule type" value="Genomic_DNA"/>
</dbReference>
<dbReference type="Gene3D" id="3.10.450.50">
    <property type="match status" value="1"/>
</dbReference>
<organism evidence="1 2">
    <name type="scientific">Halocatena marina</name>
    <dbReference type="NCBI Taxonomy" id="2934937"/>
    <lineage>
        <taxon>Archaea</taxon>
        <taxon>Methanobacteriati</taxon>
        <taxon>Methanobacteriota</taxon>
        <taxon>Stenosarchaea group</taxon>
        <taxon>Halobacteria</taxon>
        <taxon>Halobacteriales</taxon>
        <taxon>Natronomonadaceae</taxon>
        <taxon>Halocatena</taxon>
    </lineage>
</organism>
<dbReference type="RefSeq" id="WP_264556148.1">
    <property type="nucleotide sequence ID" value="NZ_CP109979.1"/>
</dbReference>
<dbReference type="AlphaFoldDB" id="A0ABD5YLS1"/>
<dbReference type="InterPro" id="IPR032710">
    <property type="entry name" value="NTF2-like_dom_sf"/>
</dbReference>
<reference evidence="1 2" key="1">
    <citation type="journal article" date="2019" name="Int. J. Syst. Evol. Microbiol.">
        <title>The Global Catalogue of Microorganisms (GCM) 10K type strain sequencing project: providing services to taxonomists for standard genome sequencing and annotation.</title>
        <authorList>
            <consortium name="The Broad Institute Genomics Platform"/>
            <consortium name="The Broad Institute Genome Sequencing Center for Infectious Disease"/>
            <person name="Wu L."/>
            <person name="Ma J."/>
        </authorList>
    </citation>
    <scope>NUCLEOTIDE SEQUENCE [LARGE SCALE GENOMIC DNA]</scope>
    <source>
        <strain evidence="1 2">RDMS1</strain>
    </source>
</reference>
<dbReference type="Proteomes" id="UP001596417">
    <property type="component" value="Unassembled WGS sequence"/>
</dbReference>
<comment type="caution">
    <text evidence="1">The sequence shown here is derived from an EMBL/GenBank/DDBJ whole genome shotgun (WGS) entry which is preliminary data.</text>
</comment>
<evidence type="ECO:0000313" key="1">
    <source>
        <dbReference type="EMBL" id="MFC7190304.1"/>
    </source>
</evidence>
<evidence type="ECO:0000313" key="2">
    <source>
        <dbReference type="Proteomes" id="UP001596417"/>
    </source>
</evidence>
<dbReference type="InterPro" id="IPR009959">
    <property type="entry name" value="Cyclase_SnoaL-like"/>
</dbReference>
<dbReference type="PANTHER" id="PTHR38436:SF1">
    <property type="entry name" value="ESTER CYCLASE"/>
    <property type="match status" value="1"/>
</dbReference>
<protein>
    <submittedName>
        <fullName evidence="1">Ester cyclase</fullName>
    </submittedName>
</protein>
<dbReference type="PANTHER" id="PTHR38436">
    <property type="entry name" value="POLYKETIDE CYCLASE SNOAL-LIKE DOMAIN"/>
    <property type="match status" value="1"/>
</dbReference>
<dbReference type="SUPFAM" id="SSF54427">
    <property type="entry name" value="NTF2-like"/>
    <property type="match status" value="1"/>
</dbReference>
<dbReference type="GeneID" id="76199905"/>
<accession>A0ABD5YLS1</accession>
<gene>
    <name evidence="1" type="ORF">ACFQL7_10865</name>
</gene>
<proteinExistence type="predicted"/>